<dbReference type="PANTHER" id="PTHR11439:SF505">
    <property type="entry name" value="REVERSE TRANSCRIPTASE TY1_COPIA-TYPE DOMAIN-CONTAINING PROTEIN"/>
    <property type="match status" value="1"/>
</dbReference>
<dbReference type="OrthoDB" id="1688190at2759"/>
<reference evidence="2" key="1">
    <citation type="submission" date="2025-08" db="UniProtKB">
        <authorList>
            <consortium name="RefSeq"/>
        </authorList>
    </citation>
    <scope>IDENTIFICATION</scope>
</reference>
<dbReference type="SUPFAM" id="SSF56672">
    <property type="entry name" value="DNA/RNA polymerases"/>
    <property type="match status" value="1"/>
</dbReference>
<sequence>MNDYSLLYKRNGESSVYVAVYVDDVLLTGTDQHAIAQFKAFLHEQFKIKDPGQLHYFLGLKVMYKDDGAKKVCAGLVERIQLLGSQFLFLTLRSHYKAKSQGSVQHLSQFMQEPREPHLNAAFHLLRYLKNDPTQGIFMLKDADHTVRAYCDSDWAACPDSRRSITVYLVLLGNSPINWKYKK</sequence>
<dbReference type="AlphaFoldDB" id="A0A1S3YH48"/>
<organism evidence="2">
    <name type="scientific">Nicotiana tabacum</name>
    <name type="common">Common tobacco</name>
    <dbReference type="NCBI Taxonomy" id="4097"/>
    <lineage>
        <taxon>Eukaryota</taxon>
        <taxon>Viridiplantae</taxon>
        <taxon>Streptophyta</taxon>
        <taxon>Embryophyta</taxon>
        <taxon>Tracheophyta</taxon>
        <taxon>Spermatophyta</taxon>
        <taxon>Magnoliopsida</taxon>
        <taxon>eudicotyledons</taxon>
        <taxon>Gunneridae</taxon>
        <taxon>Pentapetalae</taxon>
        <taxon>asterids</taxon>
        <taxon>lamiids</taxon>
        <taxon>Solanales</taxon>
        <taxon>Solanaceae</taxon>
        <taxon>Nicotianoideae</taxon>
        <taxon>Nicotianeae</taxon>
        <taxon>Nicotiana</taxon>
    </lineage>
</organism>
<dbReference type="PANTHER" id="PTHR11439">
    <property type="entry name" value="GAG-POL-RELATED RETROTRANSPOSON"/>
    <property type="match status" value="1"/>
</dbReference>
<dbReference type="PaxDb" id="4097-A0A1S3YH48"/>
<evidence type="ECO:0000313" key="2">
    <source>
        <dbReference type="RefSeq" id="XP_016451549.1"/>
    </source>
</evidence>
<evidence type="ECO:0000259" key="1">
    <source>
        <dbReference type="Pfam" id="PF07727"/>
    </source>
</evidence>
<protein>
    <submittedName>
        <fullName evidence="2">Uncharacterized mitochondrial protein AtMg00810-like</fullName>
    </submittedName>
</protein>
<dbReference type="RefSeq" id="XP_016451549.1">
    <property type="nucleotide sequence ID" value="XM_016596063.1"/>
</dbReference>
<dbReference type="KEGG" id="nta:107776200"/>
<dbReference type="Pfam" id="PF07727">
    <property type="entry name" value="RVT_2"/>
    <property type="match status" value="1"/>
</dbReference>
<gene>
    <name evidence="2" type="primary">LOC107776200</name>
</gene>
<proteinExistence type="predicted"/>
<dbReference type="InterPro" id="IPR013103">
    <property type="entry name" value="RVT_2"/>
</dbReference>
<dbReference type="STRING" id="4097.A0A1S3YH48"/>
<dbReference type="InterPro" id="IPR043502">
    <property type="entry name" value="DNA/RNA_pol_sf"/>
</dbReference>
<name>A0A1S3YH48_TOBAC</name>
<accession>A0A1S3YH48</accession>
<feature type="domain" description="Reverse transcriptase Ty1/copia-type" evidence="1">
    <location>
        <begin position="7"/>
        <end position="71"/>
    </location>
</feature>